<dbReference type="InterPro" id="IPR023210">
    <property type="entry name" value="NADP_OxRdtase_dom"/>
</dbReference>
<evidence type="ECO:0000313" key="11">
    <source>
        <dbReference type="Proteomes" id="UP000270190"/>
    </source>
</evidence>
<dbReference type="GeneID" id="66537933"/>
<dbReference type="InterPro" id="IPR020471">
    <property type="entry name" value="AKR"/>
</dbReference>
<reference evidence="9" key="3">
    <citation type="submission" date="2018-04" db="EMBL/GenBank/DDBJ databases">
        <authorList>
            <person name="Go L.Y."/>
            <person name="Mitchell J.A."/>
        </authorList>
    </citation>
    <scope>NUCLEOTIDE SEQUENCE</scope>
    <source>
        <strain evidence="9">BSAS1 3</strain>
    </source>
</reference>
<organism evidence="8 10">
    <name type="scientific">Brochothrix thermosphacta</name>
    <name type="common">Microbacterium thermosphactum</name>
    <dbReference type="NCBI Taxonomy" id="2756"/>
    <lineage>
        <taxon>Bacteria</taxon>
        <taxon>Bacillati</taxon>
        <taxon>Bacillota</taxon>
        <taxon>Bacilli</taxon>
        <taxon>Bacillales</taxon>
        <taxon>Listeriaceae</taxon>
        <taxon>Brochothrix</taxon>
    </lineage>
</organism>
<evidence type="ECO:0000313" key="10">
    <source>
        <dbReference type="Proteomes" id="UP000243591"/>
    </source>
</evidence>
<evidence type="ECO:0000259" key="7">
    <source>
        <dbReference type="Pfam" id="PF00248"/>
    </source>
</evidence>
<protein>
    <submittedName>
        <fullName evidence="8 9">Aldo/keto reductase</fullName>
        <ecNumber evidence="9">1.1.1.-</ecNumber>
    </submittedName>
</protein>
<evidence type="ECO:0000313" key="8">
    <source>
        <dbReference type="EMBL" id="ATF25516.1"/>
    </source>
</evidence>
<evidence type="ECO:0000256" key="5">
    <source>
        <dbReference type="PIRSR" id="PIRSR000097-2"/>
    </source>
</evidence>
<name>A0A1D2LK16_BROTH</name>
<dbReference type="Proteomes" id="UP000270190">
    <property type="component" value="Unassembled WGS sequence"/>
</dbReference>
<feature type="binding site" evidence="5">
    <location>
        <position position="108"/>
    </location>
    <ligand>
        <name>substrate</name>
    </ligand>
</feature>
<reference evidence="8 10" key="1">
    <citation type="submission" date="2017-09" db="EMBL/GenBank/DDBJ databases">
        <title>Complete Genome Sequences of Two Strains of the Meat Spoilage Bacterium Brochothrix thermosphacta Isolated from Ground Chicken.</title>
        <authorList>
            <person name="Paoli G.C."/>
            <person name="Wijey C."/>
            <person name="Chen C.-Y."/>
            <person name="Nguyen L."/>
            <person name="Yan X."/>
            <person name="Irwin P.L."/>
        </authorList>
    </citation>
    <scope>NUCLEOTIDE SEQUENCE [LARGE SCALE GENOMIC DNA]</scope>
    <source>
        <strain evidence="8 10">BI</strain>
    </source>
</reference>
<evidence type="ECO:0000256" key="3">
    <source>
        <dbReference type="ARBA" id="ARBA00023002"/>
    </source>
</evidence>
<dbReference type="PRINTS" id="PR00069">
    <property type="entry name" value="ALDKETRDTASE"/>
</dbReference>
<dbReference type="KEGG" id="bths:CNY62_03365"/>
<dbReference type="EC" id="1.1.1.-" evidence="9"/>
<dbReference type="Pfam" id="PF00248">
    <property type="entry name" value="Aldo_ket_red"/>
    <property type="match status" value="1"/>
</dbReference>
<keyword evidence="2" id="KW-0521">NADP</keyword>
<feature type="site" description="Lowers pKa of active site Tyr" evidence="6">
    <location>
        <position position="75"/>
    </location>
</feature>
<dbReference type="OrthoDB" id="9804790at2"/>
<sequence>MNNVFSDKITLNNGVEMPQIGFGVFKMEEEQPIVDALEAGYRAIDTAKRYENEAMVGHAIASAGIPRNELFITSKVWDTDQGYDETLRAYETTLNEMKLDYLDLYMIHWPIKEHFNETWRAMERLLEEKRVRAIGVCNYEQPLLERLLAEHNIIPAIDQVETHPYFSQVDLIKYLKNNNIQHQSWGPLGQNKSGLLTDPLLHAIAERYEKTAAQVVIRWHLQRGSVVIPKSQTTSRIIENISIADFRLDENEMAMIEQLNRNERVSHDPMQRFEN</sequence>
<evidence type="ECO:0000256" key="2">
    <source>
        <dbReference type="ARBA" id="ARBA00022857"/>
    </source>
</evidence>
<dbReference type="InterPro" id="IPR018170">
    <property type="entry name" value="Aldo/ket_reductase_CS"/>
</dbReference>
<evidence type="ECO:0000256" key="6">
    <source>
        <dbReference type="PIRSR" id="PIRSR000097-3"/>
    </source>
</evidence>
<evidence type="ECO:0000256" key="1">
    <source>
        <dbReference type="ARBA" id="ARBA00007905"/>
    </source>
</evidence>
<dbReference type="Proteomes" id="UP000243591">
    <property type="component" value="Chromosome"/>
</dbReference>
<dbReference type="Gene3D" id="3.20.20.100">
    <property type="entry name" value="NADP-dependent oxidoreductase domain"/>
    <property type="match status" value="1"/>
</dbReference>
<feature type="active site" description="Proton donor" evidence="4">
    <location>
        <position position="50"/>
    </location>
</feature>
<dbReference type="PROSITE" id="PS00062">
    <property type="entry name" value="ALDOKETO_REDUCTASE_2"/>
    <property type="match status" value="1"/>
</dbReference>
<dbReference type="GO" id="GO:0016616">
    <property type="term" value="F:oxidoreductase activity, acting on the CH-OH group of donors, NAD or NADP as acceptor"/>
    <property type="evidence" value="ECO:0007669"/>
    <property type="project" value="UniProtKB-ARBA"/>
</dbReference>
<dbReference type="AlphaFoldDB" id="A0A1D2LK16"/>
<dbReference type="STRING" id="2756.BFR44_00515"/>
<dbReference type="FunFam" id="3.20.20.100:FF:000015">
    <property type="entry name" value="Oxidoreductase, aldo/keto reductase family"/>
    <property type="match status" value="1"/>
</dbReference>
<gene>
    <name evidence="9" type="primary">ytbE</name>
    <name evidence="9" type="ORF">BTBSAS_90090</name>
    <name evidence="8" type="ORF">CNY62_03365</name>
</gene>
<dbReference type="SUPFAM" id="SSF51430">
    <property type="entry name" value="NAD(P)-linked oxidoreductase"/>
    <property type="match status" value="1"/>
</dbReference>
<keyword evidence="3 9" id="KW-0560">Oxidoreductase</keyword>
<evidence type="ECO:0000313" key="9">
    <source>
        <dbReference type="EMBL" id="SPP30876.1"/>
    </source>
</evidence>
<dbReference type="InterPro" id="IPR036812">
    <property type="entry name" value="NAD(P)_OxRdtase_dom_sf"/>
</dbReference>
<dbReference type="PANTHER" id="PTHR43827:SF3">
    <property type="entry name" value="NADP-DEPENDENT OXIDOREDUCTASE DOMAIN-CONTAINING PROTEIN"/>
    <property type="match status" value="1"/>
</dbReference>
<accession>A0A1D2LK16</accession>
<keyword evidence="10" id="KW-1185">Reference proteome</keyword>
<comment type="similarity">
    <text evidence="1">Belongs to the aldo/keto reductase family.</text>
</comment>
<proteinExistence type="inferred from homology"/>
<dbReference type="EMBL" id="OUNC01000083">
    <property type="protein sequence ID" value="SPP30876.1"/>
    <property type="molecule type" value="Genomic_DNA"/>
</dbReference>
<dbReference type="EMBL" id="CP023483">
    <property type="protein sequence ID" value="ATF25516.1"/>
    <property type="molecule type" value="Genomic_DNA"/>
</dbReference>
<dbReference type="RefSeq" id="WP_069120807.1">
    <property type="nucleotide sequence ID" value="NZ_CBCPHX010000005.1"/>
</dbReference>
<feature type="domain" description="NADP-dependent oxidoreductase" evidence="7">
    <location>
        <begin position="31"/>
        <end position="260"/>
    </location>
</feature>
<dbReference type="PANTHER" id="PTHR43827">
    <property type="entry name" value="2,5-DIKETO-D-GLUCONIC ACID REDUCTASE"/>
    <property type="match status" value="1"/>
</dbReference>
<reference evidence="11" key="2">
    <citation type="submission" date="2018-04" db="EMBL/GenBank/DDBJ databases">
        <authorList>
            <person name="Illikoud N."/>
        </authorList>
    </citation>
    <scope>NUCLEOTIDE SEQUENCE [LARGE SCALE GENOMIC DNA]</scope>
</reference>
<dbReference type="PIRSF" id="PIRSF000097">
    <property type="entry name" value="AKR"/>
    <property type="match status" value="1"/>
</dbReference>
<dbReference type="PROSITE" id="PS00798">
    <property type="entry name" value="ALDOKETO_REDUCTASE_1"/>
    <property type="match status" value="1"/>
</dbReference>
<evidence type="ECO:0000256" key="4">
    <source>
        <dbReference type="PIRSR" id="PIRSR000097-1"/>
    </source>
</evidence>